<comment type="similarity">
    <text evidence="2">Belongs to the Necrosis inducing protein (NPP1) family.</text>
</comment>
<dbReference type="EMBL" id="ANJA01003921">
    <property type="protein sequence ID" value="ETO60540.1"/>
    <property type="molecule type" value="Genomic_DNA"/>
</dbReference>
<reference evidence="5 6" key="1">
    <citation type="submission" date="2013-11" db="EMBL/GenBank/DDBJ databases">
        <title>The Genome Sequence of Phytophthora parasitica P1976.</title>
        <authorList>
            <consortium name="The Broad Institute Genomics Platform"/>
            <person name="Russ C."/>
            <person name="Tyler B."/>
            <person name="Panabieres F."/>
            <person name="Shan W."/>
            <person name="Tripathy S."/>
            <person name="Grunwald N."/>
            <person name="Machado M."/>
            <person name="Johnson C.S."/>
            <person name="Walker B."/>
            <person name="Young S."/>
            <person name="Zeng Q."/>
            <person name="Gargeya S."/>
            <person name="Fitzgerald M."/>
            <person name="Haas B."/>
            <person name="Abouelleil A."/>
            <person name="Allen A.W."/>
            <person name="Alvarado L."/>
            <person name="Arachchi H.M."/>
            <person name="Berlin A.M."/>
            <person name="Chapman S.B."/>
            <person name="Gainer-Dewar J."/>
            <person name="Goldberg J."/>
            <person name="Griggs A."/>
            <person name="Gujja S."/>
            <person name="Hansen M."/>
            <person name="Howarth C."/>
            <person name="Imamovic A."/>
            <person name="Ireland A."/>
            <person name="Larimer J."/>
            <person name="McCowan C."/>
            <person name="Murphy C."/>
            <person name="Pearson M."/>
            <person name="Poon T.W."/>
            <person name="Priest M."/>
            <person name="Roberts A."/>
            <person name="Saif S."/>
            <person name="Shea T."/>
            <person name="Sisk P."/>
            <person name="Sykes S."/>
            <person name="Wortman J."/>
            <person name="Nusbaum C."/>
            <person name="Birren B."/>
        </authorList>
    </citation>
    <scope>NUCLEOTIDE SEQUENCE [LARGE SCALE GENOMIC DNA]</scope>
    <source>
        <strain evidence="5 6">P1976</strain>
    </source>
</reference>
<organism evidence="5 6">
    <name type="scientific">Phytophthora nicotianae P1976</name>
    <dbReference type="NCBI Taxonomy" id="1317066"/>
    <lineage>
        <taxon>Eukaryota</taxon>
        <taxon>Sar</taxon>
        <taxon>Stramenopiles</taxon>
        <taxon>Oomycota</taxon>
        <taxon>Peronosporomycetes</taxon>
        <taxon>Peronosporales</taxon>
        <taxon>Peronosporaceae</taxon>
        <taxon>Phytophthora</taxon>
    </lineage>
</organism>
<dbReference type="Proteomes" id="UP000028582">
    <property type="component" value="Unassembled WGS sequence"/>
</dbReference>
<dbReference type="PANTHER" id="PTHR33657">
    <property type="entry name" value="DOMAIN PROTEIN, PUTATIVE (AFU_ORTHOLOGUE AFUA_5G00600)-RELATED"/>
    <property type="match status" value="1"/>
</dbReference>
<evidence type="ECO:0000313" key="6">
    <source>
        <dbReference type="Proteomes" id="UP000028582"/>
    </source>
</evidence>
<dbReference type="PIRSF" id="PIRSF029958">
    <property type="entry name" value="Necrosis-inducing_protein"/>
    <property type="match status" value="1"/>
</dbReference>
<evidence type="ECO:0000256" key="2">
    <source>
        <dbReference type="ARBA" id="ARBA00009520"/>
    </source>
</evidence>
<dbReference type="AlphaFoldDB" id="A0A080Z1M9"/>
<comment type="caution">
    <text evidence="5">The sequence shown here is derived from an EMBL/GenBank/DDBJ whole genome shotgun (WGS) entry which is preliminary data.</text>
</comment>
<name>A0A080Z1M9_PHYNI</name>
<keyword evidence="3" id="KW-0964">Secreted</keyword>
<dbReference type="InterPro" id="IPR008701">
    <property type="entry name" value="NPP1"/>
</dbReference>
<evidence type="ECO:0000256" key="1">
    <source>
        <dbReference type="ARBA" id="ARBA00004613"/>
    </source>
</evidence>
<comment type="subcellular location">
    <subcellularLocation>
        <location evidence="1">Secreted</location>
    </subcellularLocation>
</comment>
<sequence>MEVLYGRLNLYVFLFIINSAASKQLSRQSKLDLLSTQLIVSTAAEEMNFFAAIVVCLVALQSVYCATINRDLVQPFAQPGPVTISEKAAIKFKPQLFILDGCVSFPAVNAAGDTTGGLNGTQGGEGCSKAPLGSQVYGRSTWYQDKWAMMFAWYIPKSYMAAITSRRHDWASMVVWIENPSLEIPEILGVSLSNSANGYLRYTGNIYDWNFSGYVARSRRRDRDIPGSSTSLRVEHTVRKDFRSAFLNLAQTDGDYQDLIMWGQLTEEARMALNTTDFGRSKVPFNDGNFLIKLRQAYPF</sequence>
<protein>
    <recommendedName>
        <fullName evidence="7">NPP1-like protein</fullName>
    </recommendedName>
</protein>
<evidence type="ECO:0000256" key="4">
    <source>
        <dbReference type="ARBA" id="ARBA00023026"/>
    </source>
</evidence>
<evidence type="ECO:0000256" key="3">
    <source>
        <dbReference type="ARBA" id="ARBA00022525"/>
    </source>
</evidence>
<dbReference type="Pfam" id="PF05630">
    <property type="entry name" value="NPP1"/>
    <property type="match status" value="1"/>
</dbReference>
<evidence type="ECO:0008006" key="7">
    <source>
        <dbReference type="Google" id="ProtNLM"/>
    </source>
</evidence>
<gene>
    <name evidence="5" type="ORF">F444_21285</name>
</gene>
<keyword evidence="4" id="KW-0843">Virulence</keyword>
<dbReference type="GO" id="GO:0005576">
    <property type="term" value="C:extracellular region"/>
    <property type="evidence" value="ECO:0007669"/>
    <property type="project" value="UniProtKB-SubCell"/>
</dbReference>
<proteinExistence type="inferred from homology"/>
<accession>A0A080Z1M9</accession>
<evidence type="ECO:0000313" key="5">
    <source>
        <dbReference type="EMBL" id="ETO60540.1"/>
    </source>
</evidence>
<dbReference type="PANTHER" id="PTHR33657:SF8">
    <property type="entry name" value="DOMAIN PROTEIN, PUTATIVE (AFU_ORTHOLOGUE AFUA_5G00600)-RELATED"/>
    <property type="match status" value="1"/>
</dbReference>